<reference evidence="3" key="1">
    <citation type="submission" date="2023-07" db="EMBL/GenBank/DDBJ databases">
        <title>Bacterial whole genome sequence for Sphingobium sp. HBC34.</title>
        <authorList>
            <person name="Le V."/>
            <person name="Ko S.-R."/>
            <person name="Ahn C.-Y."/>
            <person name="Oh H.-M."/>
        </authorList>
    </citation>
    <scope>NUCLEOTIDE SEQUENCE</scope>
    <source>
        <strain evidence="3">HBC34</strain>
    </source>
</reference>
<name>A0ABT8ZJT5_9SPHN</name>
<evidence type="ECO:0008006" key="5">
    <source>
        <dbReference type="Google" id="ProtNLM"/>
    </source>
</evidence>
<protein>
    <recommendedName>
        <fullName evidence="5">Lipoprotein</fullName>
    </recommendedName>
</protein>
<accession>A0ABT8ZJT5</accession>
<dbReference type="EMBL" id="JAUQOM010000002">
    <property type="protein sequence ID" value="MDO7834778.1"/>
    <property type="molecule type" value="Genomic_DNA"/>
</dbReference>
<feature type="compositionally biased region" description="Basic and acidic residues" evidence="1">
    <location>
        <begin position="71"/>
        <end position="85"/>
    </location>
</feature>
<keyword evidence="2" id="KW-0732">Signal</keyword>
<feature type="region of interest" description="Disordered" evidence="1">
    <location>
        <begin position="46"/>
        <end position="85"/>
    </location>
</feature>
<keyword evidence="4" id="KW-1185">Reference proteome</keyword>
<evidence type="ECO:0000256" key="2">
    <source>
        <dbReference type="SAM" id="SignalP"/>
    </source>
</evidence>
<dbReference type="PROSITE" id="PS51257">
    <property type="entry name" value="PROKAR_LIPOPROTEIN"/>
    <property type="match status" value="1"/>
</dbReference>
<feature type="chain" id="PRO_5045449027" description="Lipoprotein" evidence="2">
    <location>
        <begin position="17"/>
        <end position="85"/>
    </location>
</feature>
<feature type="signal peptide" evidence="2">
    <location>
        <begin position="1"/>
        <end position="16"/>
    </location>
</feature>
<evidence type="ECO:0000313" key="3">
    <source>
        <dbReference type="EMBL" id="MDO7834778.1"/>
    </source>
</evidence>
<comment type="caution">
    <text evidence="3">The sequence shown here is derived from an EMBL/GenBank/DDBJ whole genome shotgun (WGS) entry which is preliminary data.</text>
</comment>
<sequence>MMIRSALPMIALCALAACGAGDQAGDQDGVGGVSAGEARALNAAAAQLDAQAGAAQSGSPGLNPAAATAARADRNRTAPRPEPRP</sequence>
<organism evidence="3 4">
    <name type="scientific">Sphingobium cyanobacteriorum</name>
    <dbReference type="NCBI Taxonomy" id="3063954"/>
    <lineage>
        <taxon>Bacteria</taxon>
        <taxon>Pseudomonadati</taxon>
        <taxon>Pseudomonadota</taxon>
        <taxon>Alphaproteobacteria</taxon>
        <taxon>Sphingomonadales</taxon>
        <taxon>Sphingomonadaceae</taxon>
        <taxon>Sphingobium</taxon>
    </lineage>
</organism>
<dbReference type="RefSeq" id="WP_304535257.1">
    <property type="nucleotide sequence ID" value="NZ_JAUQOM010000002.1"/>
</dbReference>
<dbReference type="Proteomes" id="UP001176471">
    <property type="component" value="Unassembled WGS sequence"/>
</dbReference>
<proteinExistence type="predicted"/>
<evidence type="ECO:0000313" key="4">
    <source>
        <dbReference type="Proteomes" id="UP001176471"/>
    </source>
</evidence>
<gene>
    <name evidence="3" type="ORF">Q4610_06935</name>
</gene>
<feature type="compositionally biased region" description="Low complexity" evidence="1">
    <location>
        <begin position="46"/>
        <end position="70"/>
    </location>
</feature>
<evidence type="ECO:0000256" key="1">
    <source>
        <dbReference type="SAM" id="MobiDB-lite"/>
    </source>
</evidence>